<dbReference type="InterPro" id="IPR014275">
    <property type="entry name" value="ATPase_A1A0-cplx_hsu"/>
</dbReference>
<dbReference type="EMBL" id="MFAF01000003">
    <property type="protein sequence ID" value="OGD79697.1"/>
    <property type="molecule type" value="Genomic_DNA"/>
</dbReference>
<dbReference type="AlphaFoldDB" id="A0A1F5FJA2"/>
<dbReference type="NCBIfam" id="TIGR02926">
    <property type="entry name" value="AhaH"/>
    <property type="match status" value="1"/>
</dbReference>
<evidence type="ECO:0000256" key="1">
    <source>
        <dbReference type="SAM" id="MobiDB-lite"/>
    </source>
</evidence>
<organism evidence="2 3">
    <name type="scientific">Candidatus Coatesbacteria bacterium RBG_13_66_14</name>
    <dbReference type="NCBI Taxonomy" id="1817816"/>
    <lineage>
        <taxon>Bacteria</taxon>
        <taxon>Candidatus Coatesiibacteriota</taxon>
    </lineage>
</organism>
<gene>
    <name evidence="2" type="ORF">A2Y64_01135</name>
</gene>
<proteinExistence type="predicted"/>
<evidence type="ECO:0000313" key="3">
    <source>
        <dbReference type="Proteomes" id="UP000177187"/>
    </source>
</evidence>
<sequence>MDDTTNPLLTPVVRAENAARDRISGAENEAKNELRAARERAEELVKTAEFKAREEARQAVEDARRSGEVEAGGILERNENEIETMKKKARGRMKETSRAIVERITGT</sequence>
<protein>
    <submittedName>
        <fullName evidence="2">ATP synthase archaeal subunit H</fullName>
    </submittedName>
</protein>
<name>A0A1F5FJA2_9BACT</name>
<feature type="region of interest" description="Disordered" evidence="1">
    <location>
        <begin position="53"/>
        <end position="107"/>
    </location>
</feature>
<comment type="caution">
    <text evidence="2">The sequence shown here is derived from an EMBL/GenBank/DDBJ whole genome shotgun (WGS) entry which is preliminary data.</text>
</comment>
<feature type="compositionally biased region" description="Basic and acidic residues" evidence="1">
    <location>
        <begin position="53"/>
        <end position="68"/>
    </location>
</feature>
<evidence type="ECO:0000313" key="2">
    <source>
        <dbReference type="EMBL" id="OGD79697.1"/>
    </source>
</evidence>
<dbReference type="Gene3D" id="1.20.5.2950">
    <property type="match status" value="1"/>
</dbReference>
<reference evidence="2 3" key="1">
    <citation type="journal article" date="2016" name="Nat. Commun.">
        <title>Thousands of microbial genomes shed light on interconnected biogeochemical processes in an aquifer system.</title>
        <authorList>
            <person name="Anantharaman K."/>
            <person name="Brown C.T."/>
            <person name="Hug L.A."/>
            <person name="Sharon I."/>
            <person name="Castelle C.J."/>
            <person name="Probst A.J."/>
            <person name="Thomas B.C."/>
            <person name="Singh A."/>
            <person name="Wilkins M.J."/>
            <person name="Karaoz U."/>
            <person name="Brodie E.L."/>
            <person name="Williams K.H."/>
            <person name="Hubbard S.S."/>
            <person name="Banfield J.F."/>
        </authorList>
    </citation>
    <scope>NUCLEOTIDE SEQUENCE [LARGE SCALE GENOMIC DNA]</scope>
</reference>
<dbReference type="Proteomes" id="UP000177187">
    <property type="component" value="Unassembled WGS sequence"/>
</dbReference>
<accession>A0A1F5FJA2</accession>
<feature type="compositionally biased region" description="Basic and acidic residues" evidence="1">
    <location>
        <begin position="76"/>
        <end position="101"/>
    </location>
</feature>